<accession>A0A834HQJ9</accession>
<proteinExistence type="predicted"/>
<dbReference type="InterPro" id="IPR002999">
    <property type="entry name" value="Tudor"/>
</dbReference>
<evidence type="ECO:0000313" key="2">
    <source>
        <dbReference type="EMBL" id="KAF7265384.1"/>
    </source>
</evidence>
<dbReference type="Gene3D" id="2.30.30.140">
    <property type="match status" value="1"/>
</dbReference>
<dbReference type="Pfam" id="PF00567">
    <property type="entry name" value="TUDOR"/>
    <property type="match status" value="1"/>
</dbReference>
<dbReference type="Gene3D" id="2.40.50.90">
    <property type="match status" value="1"/>
</dbReference>
<dbReference type="SUPFAM" id="SSF63748">
    <property type="entry name" value="Tudor/PWWP/MBT"/>
    <property type="match status" value="1"/>
</dbReference>
<evidence type="ECO:0000259" key="1">
    <source>
        <dbReference type="Pfam" id="PF00567"/>
    </source>
</evidence>
<feature type="domain" description="Tudor" evidence="1">
    <location>
        <begin position="44"/>
        <end position="160"/>
    </location>
</feature>
<dbReference type="PANTHER" id="PTHR22948:SF76">
    <property type="entry name" value="FI20010P1-RELATED"/>
    <property type="match status" value="1"/>
</dbReference>
<dbReference type="GO" id="GO:0005737">
    <property type="term" value="C:cytoplasm"/>
    <property type="evidence" value="ECO:0007669"/>
    <property type="project" value="UniProtKB-ARBA"/>
</dbReference>
<evidence type="ECO:0000313" key="3">
    <source>
        <dbReference type="Proteomes" id="UP000625711"/>
    </source>
</evidence>
<dbReference type="EMBL" id="JAACXV010014627">
    <property type="protein sequence ID" value="KAF7265384.1"/>
    <property type="molecule type" value="Genomic_DNA"/>
</dbReference>
<protein>
    <recommendedName>
        <fullName evidence="1">Tudor domain-containing protein</fullName>
    </recommendedName>
</protein>
<reference evidence="2" key="1">
    <citation type="submission" date="2020-08" db="EMBL/GenBank/DDBJ databases">
        <title>Genome sequencing and assembly of the red palm weevil Rhynchophorus ferrugineus.</title>
        <authorList>
            <person name="Dias G.B."/>
            <person name="Bergman C.M."/>
            <person name="Manee M."/>
        </authorList>
    </citation>
    <scope>NUCLEOTIDE SEQUENCE</scope>
    <source>
        <strain evidence="2">AA-2017</strain>
        <tissue evidence="2">Whole larva</tissue>
    </source>
</reference>
<sequence>MSSIYNKKCLIQLNTEFCDMEDEDMCIPNSFVKNPWVVNSIYRLKVSYINSPSEFWIVTKDQELGKFHGDLNSFYSRNKSYLKADFRNINLEGNCVVYTGECYCRANLLNVSSSVKNQKSLDAFLIDYGSTIRVTSDDVYFLTKEMYSVPQFAVKAALKGLRPSESSTWSPAAVDTFTKLVQHKVLLGQLRGIDRVYQILYLDLLNYNDDNEHAVSISRMLILNNSAKLSLTLSYNGEKRYNQREVNILRDLLDCLSSINRDLNRIKPSTDNFVRDLALKYQNIRESAIVMYKRIN</sequence>
<dbReference type="PANTHER" id="PTHR22948">
    <property type="entry name" value="TUDOR DOMAIN CONTAINING PROTEIN"/>
    <property type="match status" value="1"/>
</dbReference>
<dbReference type="OrthoDB" id="6761716at2759"/>
<comment type="caution">
    <text evidence="2">The sequence shown here is derived from an EMBL/GenBank/DDBJ whole genome shotgun (WGS) entry which is preliminary data.</text>
</comment>
<dbReference type="Proteomes" id="UP000625711">
    <property type="component" value="Unassembled WGS sequence"/>
</dbReference>
<dbReference type="InterPro" id="IPR050621">
    <property type="entry name" value="Tudor_domain_containing"/>
</dbReference>
<name>A0A834HQJ9_RHYFE</name>
<keyword evidence="3" id="KW-1185">Reference proteome</keyword>
<organism evidence="2 3">
    <name type="scientific">Rhynchophorus ferrugineus</name>
    <name type="common">Red palm weevil</name>
    <name type="synonym">Curculio ferrugineus</name>
    <dbReference type="NCBI Taxonomy" id="354439"/>
    <lineage>
        <taxon>Eukaryota</taxon>
        <taxon>Metazoa</taxon>
        <taxon>Ecdysozoa</taxon>
        <taxon>Arthropoda</taxon>
        <taxon>Hexapoda</taxon>
        <taxon>Insecta</taxon>
        <taxon>Pterygota</taxon>
        <taxon>Neoptera</taxon>
        <taxon>Endopterygota</taxon>
        <taxon>Coleoptera</taxon>
        <taxon>Polyphaga</taxon>
        <taxon>Cucujiformia</taxon>
        <taxon>Curculionidae</taxon>
        <taxon>Dryophthorinae</taxon>
        <taxon>Rhynchophorus</taxon>
    </lineage>
</organism>
<dbReference type="AlphaFoldDB" id="A0A834HQJ9"/>
<dbReference type="InterPro" id="IPR035437">
    <property type="entry name" value="SNase_OB-fold_sf"/>
</dbReference>
<gene>
    <name evidence="2" type="ORF">GWI33_021198</name>
</gene>